<dbReference type="AlphaFoldDB" id="A0A382AZI1"/>
<proteinExistence type="predicted"/>
<accession>A0A382AZI1</accession>
<evidence type="ECO:0000313" key="1">
    <source>
        <dbReference type="EMBL" id="SVB06970.1"/>
    </source>
</evidence>
<feature type="non-terminal residue" evidence="1">
    <location>
        <position position="25"/>
    </location>
</feature>
<sequence>MLSIGQLSEFIESSTKWVIIAEEIL</sequence>
<dbReference type="EMBL" id="UINC01027547">
    <property type="protein sequence ID" value="SVB06970.1"/>
    <property type="molecule type" value="Genomic_DNA"/>
</dbReference>
<reference evidence="1" key="1">
    <citation type="submission" date="2018-05" db="EMBL/GenBank/DDBJ databases">
        <authorList>
            <person name="Lanie J.A."/>
            <person name="Ng W.-L."/>
            <person name="Kazmierczak K.M."/>
            <person name="Andrzejewski T.M."/>
            <person name="Davidsen T.M."/>
            <person name="Wayne K.J."/>
            <person name="Tettelin H."/>
            <person name="Glass J.I."/>
            <person name="Rusch D."/>
            <person name="Podicherti R."/>
            <person name="Tsui H.-C.T."/>
            <person name="Winkler M.E."/>
        </authorList>
    </citation>
    <scope>NUCLEOTIDE SEQUENCE</scope>
</reference>
<organism evidence="1">
    <name type="scientific">marine metagenome</name>
    <dbReference type="NCBI Taxonomy" id="408172"/>
    <lineage>
        <taxon>unclassified sequences</taxon>
        <taxon>metagenomes</taxon>
        <taxon>ecological metagenomes</taxon>
    </lineage>
</organism>
<gene>
    <name evidence="1" type="ORF">METZ01_LOCUS159824</name>
</gene>
<protein>
    <submittedName>
        <fullName evidence="1">Uncharacterized protein</fullName>
    </submittedName>
</protein>
<name>A0A382AZI1_9ZZZZ</name>